<feature type="repeat" description="ANK" evidence="4">
    <location>
        <begin position="254"/>
        <end position="286"/>
    </location>
</feature>
<evidence type="ECO:0000313" key="6">
    <source>
        <dbReference type="Proteomes" id="UP000708208"/>
    </source>
</evidence>
<evidence type="ECO:0000256" key="1">
    <source>
        <dbReference type="ARBA" id="ARBA00005949"/>
    </source>
</evidence>
<feature type="repeat" description="ANK" evidence="4">
    <location>
        <begin position="287"/>
        <end position="319"/>
    </location>
</feature>
<keyword evidence="2" id="KW-0677">Repeat</keyword>
<proteinExistence type="inferred from homology"/>
<organism evidence="5 6">
    <name type="scientific">Allacma fusca</name>
    <dbReference type="NCBI Taxonomy" id="39272"/>
    <lineage>
        <taxon>Eukaryota</taxon>
        <taxon>Metazoa</taxon>
        <taxon>Ecdysozoa</taxon>
        <taxon>Arthropoda</taxon>
        <taxon>Hexapoda</taxon>
        <taxon>Collembola</taxon>
        <taxon>Symphypleona</taxon>
        <taxon>Sminthuridae</taxon>
        <taxon>Allacma</taxon>
    </lineage>
</organism>
<sequence length="357" mass="37776">MANNHQTCNLIFNNNLSNSNNCSASSCALPSTSSHSAVDCQQCPLAAGSGNVENTSNSNLTLFSSHYPTSFGHNHHQTNPSPNVHLLFANSLQHHPPSNYHNHNHLSKSISNSTLSLNETSSSIKCGHSSLNTTGGSLNLSPIGSPTPVICGSPCNGGHLCLSSPPGCNSSGQGSPLTSTSKDQLRQLFEACKTGDIVKVKQLSNNRNVNARDTCIGNSLRKSTCLHFASGYGRKDVVEHLLTLGASINARDEGGLTCLHNAASFGHSEVVRLLLSKGADVNARDNWKYTPLIEASSKGKIDVCIALLQNGADPTIRNSDGKTAFDLADPSSTAAVFTGEYMKHQLLEAARSGNEER</sequence>
<comment type="caution">
    <text evidence="5">The sequence shown here is derived from an EMBL/GenBank/DDBJ whole genome shotgun (WGS) entry which is preliminary data.</text>
</comment>
<accession>A0A8J2LQD3</accession>
<evidence type="ECO:0000256" key="4">
    <source>
        <dbReference type="PROSITE-ProRule" id="PRU00023"/>
    </source>
</evidence>
<dbReference type="GO" id="GO:0016567">
    <property type="term" value="P:protein ubiquitination"/>
    <property type="evidence" value="ECO:0007669"/>
    <property type="project" value="TreeGrafter"/>
</dbReference>
<dbReference type="PANTHER" id="PTHR24136:SF15">
    <property type="entry name" value="ANK_REP_REGION DOMAIN-CONTAINING PROTEIN"/>
    <property type="match status" value="1"/>
</dbReference>
<dbReference type="InterPro" id="IPR002110">
    <property type="entry name" value="Ankyrin_rpt"/>
</dbReference>
<dbReference type="Pfam" id="PF12796">
    <property type="entry name" value="Ank_2"/>
    <property type="match status" value="1"/>
</dbReference>
<reference evidence="5" key="1">
    <citation type="submission" date="2021-06" db="EMBL/GenBank/DDBJ databases">
        <authorList>
            <person name="Hodson N. C."/>
            <person name="Mongue J. A."/>
            <person name="Jaron S. K."/>
        </authorList>
    </citation>
    <scope>NUCLEOTIDE SEQUENCE</scope>
</reference>
<keyword evidence="3 4" id="KW-0040">ANK repeat</keyword>
<keyword evidence="6" id="KW-1185">Reference proteome</keyword>
<dbReference type="GO" id="GO:0045732">
    <property type="term" value="P:positive regulation of protein catabolic process"/>
    <property type="evidence" value="ECO:0007669"/>
    <property type="project" value="TreeGrafter"/>
</dbReference>
<name>A0A8J2LQD3_9HEXA</name>
<dbReference type="EMBL" id="CAJVCH010570881">
    <property type="protein sequence ID" value="CAG7836108.1"/>
    <property type="molecule type" value="Genomic_DNA"/>
</dbReference>
<dbReference type="Proteomes" id="UP000708208">
    <property type="component" value="Unassembled WGS sequence"/>
</dbReference>
<dbReference type="AlphaFoldDB" id="A0A8J2LQD3"/>
<dbReference type="PROSITE" id="PS50088">
    <property type="entry name" value="ANK_REPEAT"/>
    <property type="match status" value="3"/>
</dbReference>
<gene>
    <name evidence="5" type="ORF">AFUS01_LOCUS45390</name>
</gene>
<comment type="similarity">
    <text evidence="1">Belongs to the ankyrin SOCS box (ASB) family.</text>
</comment>
<evidence type="ECO:0000256" key="2">
    <source>
        <dbReference type="ARBA" id="ARBA00022737"/>
    </source>
</evidence>
<evidence type="ECO:0000256" key="3">
    <source>
        <dbReference type="ARBA" id="ARBA00023043"/>
    </source>
</evidence>
<evidence type="ECO:0000313" key="5">
    <source>
        <dbReference type="EMBL" id="CAG7836108.1"/>
    </source>
</evidence>
<dbReference type="SMART" id="SM00248">
    <property type="entry name" value="ANK"/>
    <property type="match status" value="4"/>
</dbReference>
<dbReference type="InterPro" id="IPR051573">
    <property type="entry name" value="Ankyrin-SOCS_box_domain"/>
</dbReference>
<dbReference type="OrthoDB" id="4772757at2759"/>
<dbReference type="PROSITE" id="PS50297">
    <property type="entry name" value="ANK_REP_REGION"/>
    <property type="match status" value="2"/>
</dbReference>
<feature type="repeat" description="ANK" evidence="4">
    <location>
        <begin position="221"/>
        <end position="253"/>
    </location>
</feature>
<protein>
    <submittedName>
        <fullName evidence="5">Uncharacterized protein</fullName>
    </submittedName>
</protein>
<dbReference type="PANTHER" id="PTHR24136">
    <property type="entry name" value="SOWAH (DROSOPHILA) HOMOLOG"/>
    <property type="match status" value="1"/>
</dbReference>